<protein>
    <recommendedName>
        <fullName evidence="7">Fatty acid hydroxylase domain-containing protein</fullName>
    </recommendedName>
</protein>
<dbReference type="GO" id="GO:0005506">
    <property type="term" value="F:iron ion binding"/>
    <property type="evidence" value="ECO:0007669"/>
    <property type="project" value="InterPro"/>
</dbReference>
<dbReference type="EMBL" id="CABVIY010000001">
    <property type="protein sequence ID" value="VVP66085.1"/>
    <property type="molecule type" value="Genomic_DNA"/>
</dbReference>
<dbReference type="Pfam" id="PF04116">
    <property type="entry name" value="FA_hydroxylase"/>
    <property type="match status" value="1"/>
</dbReference>
<dbReference type="InterPro" id="IPR050307">
    <property type="entry name" value="Sterol_Desaturase_Related"/>
</dbReference>
<comment type="subcellular location">
    <subcellularLocation>
        <location evidence="1">Membrane</location>
    </subcellularLocation>
</comment>
<sequence length="416" mass="46598">MDVLAPLYQYLFRWVIAPVSQQFLGLFDLNGRLCVAFLLTSYLVAYGLFRWRQSRGLTDAPTFWQFLGGNRVHFHPSALLDYRYYFVRAILKVMLVVPIVGLVDPYVLRSGDYVRFFTQLWGARVQVEEHLVLSLLYGMGVFVLQDFLHYWAHRAYHSRYLWAFHKVHHSAPVLVPATASRVHFIEKMVERLIDIVFISAFAGLFWYACGGEISRYTLFGVTYMVFILNALASNLRHSHVWLSFGPVVEHVLNSPAQHQVHHSDAARHHNKNFGVNLSLWDWMFGTLYVTQSQPEAIRFGTGEADQARYLTLYSLIVTPFIETAHKVRQAKRPPITGQKNGGSEPACESAGSINMGVGCEGVFASRLAPTGDLSSVIAPMNGDRLSAREAASARASGHIRPRAIAPATGTGAGPAN</sequence>
<dbReference type="GO" id="GO:0016020">
    <property type="term" value="C:membrane"/>
    <property type="evidence" value="ECO:0007669"/>
    <property type="project" value="UniProtKB-SubCell"/>
</dbReference>
<name>A0A5E7QX24_PSEFL</name>
<dbReference type="GO" id="GO:0016491">
    <property type="term" value="F:oxidoreductase activity"/>
    <property type="evidence" value="ECO:0007669"/>
    <property type="project" value="InterPro"/>
</dbReference>
<dbReference type="GO" id="GO:0008610">
    <property type="term" value="P:lipid biosynthetic process"/>
    <property type="evidence" value="ECO:0007669"/>
    <property type="project" value="InterPro"/>
</dbReference>
<evidence type="ECO:0000256" key="3">
    <source>
        <dbReference type="ARBA" id="ARBA00022989"/>
    </source>
</evidence>
<keyword evidence="4 6" id="KW-0472">Membrane</keyword>
<gene>
    <name evidence="8" type="ORF">PS918_00287</name>
</gene>
<evidence type="ECO:0000256" key="2">
    <source>
        <dbReference type="ARBA" id="ARBA00022692"/>
    </source>
</evidence>
<feature type="domain" description="Fatty acid hydroxylase" evidence="7">
    <location>
        <begin position="141"/>
        <end position="286"/>
    </location>
</feature>
<reference evidence="8 9" key="1">
    <citation type="submission" date="2019-09" db="EMBL/GenBank/DDBJ databases">
        <authorList>
            <person name="Chandra G."/>
            <person name="Truman W A."/>
        </authorList>
    </citation>
    <scope>NUCLEOTIDE SEQUENCE [LARGE SCALE GENOMIC DNA]</scope>
    <source>
        <strain evidence="8">PS918</strain>
    </source>
</reference>
<feature type="transmembrane region" description="Helical" evidence="6">
    <location>
        <begin position="89"/>
        <end position="108"/>
    </location>
</feature>
<dbReference type="Proteomes" id="UP000326611">
    <property type="component" value="Unassembled WGS sequence"/>
</dbReference>
<evidence type="ECO:0000256" key="6">
    <source>
        <dbReference type="SAM" id="Phobius"/>
    </source>
</evidence>
<accession>A0A5E7QX24</accession>
<feature type="compositionally biased region" description="Low complexity" evidence="5">
    <location>
        <begin position="405"/>
        <end position="416"/>
    </location>
</feature>
<evidence type="ECO:0000256" key="4">
    <source>
        <dbReference type="ARBA" id="ARBA00023136"/>
    </source>
</evidence>
<evidence type="ECO:0000313" key="8">
    <source>
        <dbReference type="EMBL" id="VVP66085.1"/>
    </source>
</evidence>
<dbReference type="RefSeq" id="WP_224790419.1">
    <property type="nucleotide sequence ID" value="NZ_CABVIY010000001.1"/>
</dbReference>
<evidence type="ECO:0000259" key="7">
    <source>
        <dbReference type="Pfam" id="PF04116"/>
    </source>
</evidence>
<keyword evidence="3 6" id="KW-1133">Transmembrane helix</keyword>
<organism evidence="8 9">
    <name type="scientific">Pseudomonas fluorescens</name>
    <dbReference type="NCBI Taxonomy" id="294"/>
    <lineage>
        <taxon>Bacteria</taxon>
        <taxon>Pseudomonadati</taxon>
        <taxon>Pseudomonadota</taxon>
        <taxon>Gammaproteobacteria</taxon>
        <taxon>Pseudomonadales</taxon>
        <taxon>Pseudomonadaceae</taxon>
        <taxon>Pseudomonas</taxon>
    </lineage>
</organism>
<dbReference type="InterPro" id="IPR006694">
    <property type="entry name" value="Fatty_acid_hydroxylase"/>
</dbReference>
<feature type="transmembrane region" description="Helical" evidence="6">
    <location>
        <begin position="131"/>
        <end position="152"/>
    </location>
</feature>
<keyword evidence="2 6" id="KW-0812">Transmembrane</keyword>
<evidence type="ECO:0000256" key="1">
    <source>
        <dbReference type="ARBA" id="ARBA00004370"/>
    </source>
</evidence>
<evidence type="ECO:0000313" key="9">
    <source>
        <dbReference type="Proteomes" id="UP000326611"/>
    </source>
</evidence>
<proteinExistence type="predicted"/>
<feature type="transmembrane region" description="Helical" evidence="6">
    <location>
        <begin position="29"/>
        <end position="49"/>
    </location>
</feature>
<evidence type="ECO:0000256" key="5">
    <source>
        <dbReference type="SAM" id="MobiDB-lite"/>
    </source>
</evidence>
<feature type="region of interest" description="Disordered" evidence="5">
    <location>
        <begin position="394"/>
        <end position="416"/>
    </location>
</feature>
<dbReference type="PANTHER" id="PTHR11863">
    <property type="entry name" value="STEROL DESATURASE"/>
    <property type="match status" value="1"/>
</dbReference>
<dbReference type="AlphaFoldDB" id="A0A5E7QX24"/>
<feature type="transmembrane region" description="Helical" evidence="6">
    <location>
        <begin position="188"/>
        <end position="207"/>
    </location>
</feature>